<keyword evidence="3" id="KW-1185">Reference proteome</keyword>
<dbReference type="InterPro" id="IPR025272">
    <property type="entry name" value="SocA_Panacea"/>
</dbReference>
<dbReference type="EMBL" id="BAABAO010000005">
    <property type="protein sequence ID" value="GAA4126819.1"/>
    <property type="molecule type" value="Genomic_DNA"/>
</dbReference>
<evidence type="ECO:0000259" key="1">
    <source>
        <dbReference type="Pfam" id="PF13274"/>
    </source>
</evidence>
<evidence type="ECO:0000313" key="2">
    <source>
        <dbReference type="EMBL" id="GAA4126819.1"/>
    </source>
</evidence>
<sequence>MGMYRSINNEKIGNILNYLSSNIEYLSMTKALKLLYIIDETSIKETGSPITWLDYKVWEMGPVAVDIYNEIKRNEIICYQGNELTVGEYIDLNIIDNEGRQEIYLKPKTNFNDKIFNQYELNLLEITVFKFGNWNAQDLIKYLHEENSLWHKTVKQHNLEEFFAKGQRKTNYSIEFTELIQDDPILSLANKAAQEALEFQQRLADYGEK</sequence>
<gene>
    <name evidence="2" type="ORF">GCM10022250_13850</name>
</gene>
<dbReference type="RefSeq" id="WP_229353077.1">
    <property type="nucleotide sequence ID" value="NZ_BAABAO010000005.1"/>
</dbReference>
<proteinExistence type="predicted"/>
<protein>
    <recommendedName>
        <fullName evidence="1">Antitoxin SocA-like Panacea domain-containing protein</fullName>
    </recommendedName>
</protein>
<dbReference type="Pfam" id="PF13274">
    <property type="entry name" value="SocA_Panacea"/>
    <property type="match status" value="1"/>
</dbReference>
<evidence type="ECO:0000313" key="3">
    <source>
        <dbReference type="Proteomes" id="UP001501333"/>
    </source>
</evidence>
<comment type="caution">
    <text evidence="2">The sequence shown here is derived from an EMBL/GenBank/DDBJ whole genome shotgun (WGS) entry which is preliminary data.</text>
</comment>
<dbReference type="Proteomes" id="UP001501333">
    <property type="component" value="Unassembled WGS sequence"/>
</dbReference>
<reference evidence="3" key="1">
    <citation type="journal article" date="2019" name="Int. J. Syst. Evol. Microbiol.">
        <title>The Global Catalogue of Microorganisms (GCM) 10K type strain sequencing project: providing services to taxonomists for standard genome sequencing and annotation.</title>
        <authorList>
            <consortium name="The Broad Institute Genomics Platform"/>
            <consortium name="The Broad Institute Genome Sequencing Center for Infectious Disease"/>
            <person name="Wu L."/>
            <person name="Ma J."/>
        </authorList>
    </citation>
    <scope>NUCLEOTIDE SEQUENCE [LARGE SCALE GENOMIC DNA]</scope>
    <source>
        <strain evidence="3">JCM 17386</strain>
    </source>
</reference>
<organism evidence="2 3">
    <name type="scientific">Flavobacterium chungbukense</name>
    <dbReference type="NCBI Taxonomy" id="877464"/>
    <lineage>
        <taxon>Bacteria</taxon>
        <taxon>Pseudomonadati</taxon>
        <taxon>Bacteroidota</taxon>
        <taxon>Flavobacteriia</taxon>
        <taxon>Flavobacteriales</taxon>
        <taxon>Flavobacteriaceae</taxon>
        <taxon>Flavobacterium</taxon>
    </lineage>
</organism>
<accession>A0ABP7XVT1</accession>
<name>A0ABP7XVT1_9FLAO</name>
<feature type="domain" description="Antitoxin SocA-like Panacea" evidence="1">
    <location>
        <begin position="33"/>
        <end position="151"/>
    </location>
</feature>